<dbReference type="SUPFAM" id="SSF55729">
    <property type="entry name" value="Acyl-CoA N-acyltransferases (Nat)"/>
    <property type="match status" value="2"/>
</dbReference>
<evidence type="ECO:0000313" key="5">
    <source>
        <dbReference type="EMBL" id="GHD48367.1"/>
    </source>
</evidence>
<feature type="compositionally biased region" description="Low complexity" evidence="3">
    <location>
        <begin position="329"/>
        <end position="345"/>
    </location>
</feature>
<dbReference type="Gene3D" id="3.40.630.30">
    <property type="match status" value="2"/>
</dbReference>
<organism evidence="5 6">
    <name type="scientific">Thalassobaculum fulvum</name>
    <dbReference type="NCBI Taxonomy" id="1633335"/>
    <lineage>
        <taxon>Bacteria</taxon>
        <taxon>Pseudomonadati</taxon>
        <taxon>Pseudomonadota</taxon>
        <taxon>Alphaproteobacteria</taxon>
        <taxon>Rhodospirillales</taxon>
        <taxon>Thalassobaculaceae</taxon>
        <taxon>Thalassobaculum</taxon>
    </lineage>
</organism>
<dbReference type="GO" id="GO:0016747">
    <property type="term" value="F:acyltransferase activity, transferring groups other than amino-acyl groups"/>
    <property type="evidence" value="ECO:0007669"/>
    <property type="project" value="InterPro"/>
</dbReference>
<gene>
    <name evidence="5" type="ORF">GCM10017083_19360</name>
</gene>
<dbReference type="CDD" id="cd04301">
    <property type="entry name" value="NAT_SF"/>
    <property type="match status" value="2"/>
</dbReference>
<reference evidence="5" key="2">
    <citation type="submission" date="2020-09" db="EMBL/GenBank/DDBJ databases">
        <authorList>
            <person name="Sun Q."/>
            <person name="Kim S."/>
        </authorList>
    </citation>
    <scope>NUCLEOTIDE SEQUENCE</scope>
    <source>
        <strain evidence="5">KCTC 42651</strain>
    </source>
</reference>
<dbReference type="InterPro" id="IPR016181">
    <property type="entry name" value="Acyl_CoA_acyltransferase"/>
</dbReference>
<dbReference type="RefSeq" id="WP_229836838.1">
    <property type="nucleotide sequence ID" value="NZ_BMZS01000004.1"/>
</dbReference>
<dbReference type="NCBIfam" id="NF002959">
    <property type="entry name" value="PRK03624.1"/>
    <property type="match status" value="1"/>
</dbReference>
<dbReference type="AlphaFoldDB" id="A0A919CP32"/>
<dbReference type="PANTHER" id="PTHR43877">
    <property type="entry name" value="AMINOALKYLPHOSPHONATE N-ACETYLTRANSFERASE-RELATED-RELATED"/>
    <property type="match status" value="1"/>
</dbReference>
<dbReference type="Proteomes" id="UP000630353">
    <property type="component" value="Unassembled WGS sequence"/>
</dbReference>
<evidence type="ECO:0000256" key="1">
    <source>
        <dbReference type="ARBA" id="ARBA00022679"/>
    </source>
</evidence>
<keyword evidence="1" id="KW-0808">Transferase</keyword>
<keyword evidence="6" id="KW-1185">Reference proteome</keyword>
<dbReference type="InterPro" id="IPR050832">
    <property type="entry name" value="Bact_Acetyltransf"/>
</dbReference>
<dbReference type="PROSITE" id="PS51186">
    <property type="entry name" value="GNAT"/>
    <property type="match status" value="2"/>
</dbReference>
<reference evidence="5" key="1">
    <citation type="journal article" date="2014" name="Int. J. Syst. Evol. Microbiol.">
        <title>Complete genome sequence of Corynebacterium casei LMG S-19264T (=DSM 44701T), isolated from a smear-ripened cheese.</title>
        <authorList>
            <consortium name="US DOE Joint Genome Institute (JGI-PGF)"/>
            <person name="Walter F."/>
            <person name="Albersmeier A."/>
            <person name="Kalinowski J."/>
            <person name="Ruckert C."/>
        </authorList>
    </citation>
    <scope>NUCLEOTIDE SEQUENCE</scope>
    <source>
        <strain evidence="5">KCTC 42651</strain>
    </source>
</reference>
<sequence>MTVEFRPIGDGDVEAVVALWQRCGLTVPWNDPRRDIATARSVADADVLVGEDGGTLVASVMVGYDGHRGWLYYLAADPDRQGQGLGRATMAAAEAWFAARGVPKAELMVRRTNDKVHGFYQALGWTEEPVTVFSRRFDDTPPLGAATVETVVTTLEMTERPTRPATHPPAGLPTALVRARTPTVAFYRWLYGQVGAHWTWMMRRLVTDGELRAAIEDPAVEIYVLHIGGVPAGYGEVDRRKGPDDVDLAYFGLMPEFIGRGYGRYLLDAVIDLAWSAGPCERLRVQTCDLDHPRALGVYQKAGFRPVGQHTATLSDPRLVGLPLPTRHAPSAVGAPAGPGATVTPLRRPGIDDGPA</sequence>
<feature type="domain" description="N-acetyltransferase" evidence="4">
    <location>
        <begin position="175"/>
        <end position="325"/>
    </location>
</feature>
<evidence type="ECO:0000256" key="3">
    <source>
        <dbReference type="SAM" id="MobiDB-lite"/>
    </source>
</evidence>
<proteinExistence type="predicted"/>
<name>A0A919CP32_9PROT</name>
<feature type="domain" description="N-acetyltransferase" evidence="4">
    <location>
        <begin position="3"/>
        <end position="144"/>
    </location>
</feature>
<dbReference type="Pfam" id="PF00583">
    <property type="entry name" value="Acetyltransf_1"/>
    <property type="match status" value="2"/>
</dbReference>
<keyword evidence="2" id="KW-0012">Acyltransferase</keyword>
<dbReference type="EMBL" id="BMZS01000004">
    <property type="protein sequence ID" value="GHD48367.1"/>
    <property type="molecule type" value="Genomic_DNA"/>
</dbReference>
<evidence type="ECO:0000259" key="4">
    <source>
        <dbReference type="PROSITE" id="PS51186"/>
    </source>
</evidence>
<evidence type="ECO:0000256" key="2">
    <source>
        <dbReference type="ARBA" id="ARBA00023315"/>
    </source>
</evidence>
<dbReference type="InterPro" id="IPR000182">
    <property type="entry name" value="GNAT_dom"/>
</dbReference>
<protein>
    <recommendedName>
        <fullName evidence="4">N-acetyltransferase domain-containing protein</fullName>
    </recommendedName>
</protein>
<accession>A0A919CP32</accession>
<comment type="caution">
    <text evidence="5">The sequence shown here is derived from an EMBL/GenBank/DDBJ whole genome shotgun (WGS) entry which is preliminary data.</text>
</comment>
<evidence type="ECO:0000313" key="6">
    <source>
        <dbReference type="Proteomes" id="UP000630353"/>
    </source>
</evidence>
<feature type="region of interest" description="Disordered" evidence="3">
    <location>
        <begin position="325"/>
        <end position="356"/>
    </location>
</feature>